<dbReference type="GO" id="GO:0016757">
    <property type="term" value="F:glycosyltransferase activity"/>
    <property type="evidence" value="ECO:0007669"/>
    <property type="project" value="InterPro"/>
</dbReference>
<dbReference type="Pfam" id="PF00534">
    <property type="entry name" value="Glycos_transf_1"/>
    <property type="match status" value="1"/>
</dbReference>
<dbReference type="Gene3D" id="3.40.50.2000">
    <property type="entry name" value="Glycogen Phosphorylase B"/>
    <property type="match status" value="1"/>
</dbReference>
<protein>
    <submittedName>
        <fullName evidence="2">Glycosyltransferase involved in cell wall bisynthesis</fullName>
    </submittedName>
</protein>
<dbReference type="AlphaFoldDB" id="A0A521C8C0"/>
<gene>
    <name evidence="2" type="ORF">SAMN06265348_103319</name>
</gene>
<organism evidence="2 3">
    <name type="scientific">Pedobacter westerhofensis</name>
    <dbReference type="NCBI Taxonomy" id="425512"/>
    <lineage>
        <taxon>Bacteria</taxon>
        <taxon>Pseudomonadati</taxon>
        <taxon>Bacteroidota</taxon>
        <taxon>Sphingobacteriia</taxon>
        <taxon>Sphingobacteriales</taxon>
        <taxon>Sphingobacteriaceae</taxon>
        <taxon>Pedobacter</taxon>
    </lineage>
</organism>
<evidence type="ECO:0000313" key="2">
    <source>
        <dbReference type="EMBL" id="SMO55737.1"/>
    </source>
</evidence>
<dbReference type="SUPFAM" id="SSF53756">
    <property type="entry name" value="UDP-Glycosyltransferase/glycogen phosphorylase"/>
    <property type="match status" value="1"/>
</dbReference>
<reference evidence="2 3" key="1">
    <citation type="submission" date="2017-05" db="EMBL/GenBank/DDBJ databases">
        <authorList>
            <person name="Varghese N."/>
            <person name="Submissions S."/>
        </authorList>
    </citation>
    <scope>NUCLEOTIDE SEQUENCE [LARGE SCALE GENOMIC DNA]</scope>
    <source>
        <strain evidence="2 3">DSM 19036</strain>
    </source>
</reference>
<dbReference type="InterPro" id="IPR050194">
    <property type="entry name" value="Glycosyltransferase_grp1"/>
</dbReference>
<feature type="domain" description="Glycosyl transferase family 1" evidence="1">
    <location>
        <begin position="195"/>
        <end position="339"/>
    </location>
</feature>
<dbReference type="Proteomes" id="UP000320300">
    <property type="component" value="Unassembled WGS sequence"/>
</dbReference>
<dbReference type="PANTHER" id="PTHR45947">
    <property type="entry name" value="SULFOQUINOVOSYL TRANSFERASE SQD2"/>
    <property type="match status" value="1"/>
</dbReference>
<evidence type="ECO:0000259" key="1">
    <source>
        <dbReference type="Pfam" id="PF00534"/>
    </source>
</evidence>
<dbReference type="EMBL" id="FXTN01000003">
    <property type="protein sequence ID" value="SMO55737.1"/>
    <property type="molecule type" value="Genomic_DNA"/>
</dbReference>
<proteinExistence type="predicted"/>
<name>A0A521C8C0_9SPHI</name>
<keyword evidence="2" id="KW-0808">Transferase</keyword>
<keyword evidence="3" id="KW-1185">Reference proteome</keyword>
<sequence>MKVAIVHDELMRRGGAEQVVLTMLKAYPDADIYTLAYNPEGTYPEYKQHKEKIHTSSMQILSKTVKWMQRLYFPSAIWAMKSLDVQGYDVVIVSNTHSAKYVNIDKNSLIFIYTYTPFRLAWNPTSYSQYNNSKGAFRWVFNRVISYLRKVDKEAAQKGNYFLGMTEETVQRIKDAYSIKDVKIIPPDVKCRNFHVSTKPKDYFLLVSRLEYYKKADLAIEVFNKLGLKLIVVGNGSKAKELKALAKDNIEFKSGLSSDELSDLYANCKALIFPQYEDYGITPLEANASGRPVIAFGVGGVLETMIPYTTISIKSTAIFFHEQTVESLSEAVLQFELLDFDPNFIRKHAEKFDEGIFVKRLREFVNEKYSKMKKGKSVTIKLNLDEGYKLEKPAANHR</sequence>
<dbReference type="InterPro" id="IPR001296">
    <property type="entry name" value="Glyco_trans_1"/>
</dbReference>
<accession>A0A521C8C0</accession>
<dbReference type="RefSeq" id="WP_221931298.1">
    <property type="nucleotide sequence ID" value="NZ_CBCSJO010000004.1"/>
</dbReference>
<dbReference type="PANTHER" id="PTHR45947:SF3">
    <property type="entry name" value="SULFOQUINOVOSYL TRANSFERASE SQD2"/>
    <property type="match status" value="1"/>
</dbReference>
<evidence type="ECO:0000313" key="3">
    <source>
        <dbReference type="Proteomes" id="UP000320300"/>
    </source>
</evidence>